<feature type="domain" description="Luciferase-like" evidence="2">
    <location>
        <begin position="15"/>
        <end position="265"/>
    </location>
</feature>
<accession>A0ABP6VYG9</accession>
<keyword evidence="1" id="KW-0560">Oxidoreductase</keyword>
<dbReference type="CDD" id="cd01097">
    <property type="entry name" value="Tetrahydromethanopterin_reductase"/>
    <property type="match status" value="1"/>
</dbReference>
<evidence type="ECO:0000313" key="3">
    <source>
        <dbReference type="EMBL" id="GAA3541901.1"/>
    </source>
</evidence>
<protein>
    <submittedName>
        <fullName evidence="3">TIGR03564 family F420-dependent LLM class oxidoreductase</fullName>
    </submittedName>
</protein>
<dbReference type="SUPFAM" id="SSF51679">
    <property type="entry name" value="Bacterial luciferase-like"/>
    <property type="match status" value="1"/>
</dbReference>
<name>A0ABP6VYG9_9PSEU</name>
<dbReference type="InterPro" id="IPR036661">
    <property type="entry name" value="Luciferase-like_sf"/>
</dbReference>
<dbReference type="InterPro" id="IPR011251">
    <property type="entry name" value="Luciferase-like_dom"/>
</dbReference>
<dbReference type="EMBL" id="BAAAZN010000005">
    <property type="protein sequence ID" value="GAA3541901.1"/>
    <property type="molecule type" value="Genomic_DNA"/>
</dbReference>
<reference evidence="4" key="1">
    <citation type="journal article" date="2019" name="Int. J. Syst. Evol. Microbiol.">
        <title>The Global Catalogue of Microorganisms (GCM) 10K type strain sequencing project: providing services to taxonomists for standard genome sequencing and annotation.</title>
        <authorList>
            <consortium name="The Broad Institute Genomics Platform"/>
            <consortium name="The Broad Institute Genome Sequencing Center for Infectious Disease"/>
            <person name="Wu L."/>
            <person name="Ma J."/>
        </authorList>
    </citation>
    <scope>NUCLEOTIDE SEQUENCE [LARGE SCALE GENOMIC DNA]</scope>
    <source>
        <strain evidence="4">JCM 16898</strain>
    </source>
</reference>
<sequence length="291" mass="31297">MRIGTHLITAGTAGFDQLRDEAAAVAARELDSAWTNQQPGGWDPLTILPLFGDGPAELGTAVVPTYPRHPVALATEALTVQKMTGGRLTLGIGPGHEAVISGWWGLPYTAPARHTREYLEVLRPLLRGEHVKYSGEFFTVDDQLALPATPPPVLVAALGPRMLEVTRDLADGTIAVWVRPDTVADYLVPRLGDGARVAVMVMVSVTTDPDATRTEVAQRYNVANELPAYRAMLDRGGLDGPADTVVAGDETTVLRELARFRDAGVTDLVVTPLGDHTARERTLDALTQLQR</sequence>
<keyword evidence="4" id="KW-1185">Reference proteome</keyword>
<dbReference type="Gene3D" id="3.20.20.30">
    <property type="entry name" value="Luciferase-like domain"/>
    <property type="match status" value="1"/>
</dbReference>
<proteinExistence type="predicted"/>
<dbReference type="Proteomes" id="UP001500689">
    <property type="component" value="Unassembled WGS sequence"/>
</dbReference>
<evidence type="ECO:0000259" key="2">
    <source>
        <dbReference type="Pfam" id="PF00296"/>
    </source>
</evidence>
<evidence type="ECO:0000313" key="4">
    <source>
        <dbReference type="Proteomes" id="UP001500689"/>
    </source>
</evidence>
<evidence type="ECO:0000256" key="1">
    <source>
        <dbReference type="ARBA" id="ARBA00023002"/>
    </source>
</evidence>
<comment type="caution">
    <text evidence="3">The sequence shown here is derived from an EMBL/GenBank/DDBJ whole genome shotgun (WGS) entry which is preliminary data.</text>
</comment>
<dbReference type="PANTHER" id="PTHR43244">
    <property type="match status" value="1"/>
</dbReference>
<dbReference type="PANTHER" id="PTHR43244:SF1">
    <property type="entry name" value="5,10-METHYLENETETRAHYDROMETHANOPTERIN REDUCTASE"/>
    <property type="match status" value="1"/>
</dbReference>
<dbReference type="Pfam" id="PF00296">
    <property type="entry name" value="Bac_luciferase"/>
    <property type="match status" value="1"/>
</dbReference>
<gene>
    <name evidence="3" type="ORF">GCM10022222_26970</name>
</gene>
<dbReference type="InterPro" id="IPR050564">
    <property type="entry name" value="F420-G6PD/mer"/>
</dbReference>
<dbReference type="InterPro" id="IPR019910">
    <property type="entry name" value="Lucif-like_OxRdtase_MSMEG_4879"/>
</dbReference>
<organism evidence="3 4">
    <name type="scientific">Amycolatopsis ultiminotia</name>
    <dbReference type="NCBI Taxonomy" id="543629"/>
    <lineage>
        <taxon>Bacteria</taxon>
        <taxon>Bacillati</taxon>
        <taxon>Actinomycetota</taxon>
        <taxon>Actinomycetes</taxon>
        <taxon>Pseudonocardiales</taxon>
        <taxon>Pseudonocardiaceae</taxon>
        <taxon>Amycolatopsis</taxon>
    </lineage>
</organism>
<dbReference type="NCBIfam" id="TIGR03564">
    <property type="entry name" value="F420_MSMEG_4879"/>
    <property type="match status" value="1"/>
</dbReference>
<dbReference type="RefSeq" id="WP_344859327.1">
    <property type="nucleotide sequence ID" value="NZ_BAAAZN010000005.1"/>
</dbReference>